<protein>
    <submittedName>
        <fullName evidence="1">Uncharacterized protein</fullName>
    </submittedName>
</protein>
<dbReference type="AlphaFoldDB" id="A0A6A6V9E7"/>
<keyword evidence="2" id="KW-1185">Reference proteome</keyword>
<dbReference type="OrthoDB" id="4764735at2759"/>
<reference evidence="1" key="1">
    <citation type="journal article" date="2020" name="Stud. Mycol.">
        <title>101 Dothideomycetes genomes: a test case for predicting lifestyles and emergence of pathogens.</title>
        <authorList>
            <person name="Haridas S."/>
            <person name="Albert R."/>
            <person name="Binder M."/>
            <person name="Bloem J."/>
            <person name="Labutti K."/>
            <person name="Salamov A."/>
            <person name="Andreopoulos B."/>
            <person name="Baker S."/>
            <person name="Barry K."/>
            <person name="Bills G."/>
            <person name="Bluhm B."/>
            <person name="Cannon C."/>
            <person name="Castanera R."/>
            <person name="Culley D."/>
            <person name="Daum C."/>
            <person name="Ezra D."/>
            <person name="Gonzalez J."/>
            <person name="Henrissat B."/>
            <person name="Kuo A."/>
            <person name="Liang C."/>
            <person name="Lipzen A."/>
            <person name="Lutzoni F."/>
            <person name="Magnuson J."/>
            <person name="Mondo S."/>
            <person name="Nolan M."/>
            <person name="Ohm R."/>
            <person name="Pangilinan J."/>
            <person name="Park H.-J."/>
            <person name="Ramirez L."/>
            <person name="Alfaro M."/>
            <person name="Sun H."/>
            <person name="Tritt A."/>
            <person name="Yoshinaga Y."/>
            <person name="Zwiers L.-H."/>
            <person name="Turgeon B."/>
            <person name="Goodwin S."/>
            <person name="Spatafora J."/>
            <person name="Crous P."/>
            <person name="Grigoriev I."/>
        </authorList>
    </citation>
    <scope>NUCLEOTIDE SEQUENCE</scope>
    <source>
        <strain evidence="1">CBS 119925</strain>
    </source>
</reference>
<gene>
    <name evidence="1" type="ORF">M011DRAFT_52495</name>
</gene>
<evidence type="ECO:0000313" key="2">
    <source>
        <dbReference type="Proteomes" id="UP000799440"/>
    </source>
</evidence>
<dbReference type="EMBL" id="MU006573">
    <property type="protein sequence ID" value="KAF2747238.1"/>
    <property type="molecule type" value="Genomic_DNA"/>
</dbReference>
<sequence>MPSWPTSWYNYRRGSEASTSSDSSLTIKVPTGYNLKLQPSATPTPNYWIVNDDANISISGHSVFLRGPCKPGYATWAGTTTHADTTIRLLSLGAQETWVSISPSGPSFSPNFRQVYPTFSHDWASLPRQRIRQIVLGQNGNYFIKGSLSTAYRFSTEILSQGVVPAGLGNMGIDVCALGVDGTFIITWTDGRLFYNLKGYYPGLERWLESYVRFKGQGARLKAAGLDIQGSRFFVLSHNGGALCNGGDSHAAWVRWWRQGFRLN</sequence>
<evidence type="ECO:0000313" key="1">
    <source>
        <dbReference type="EMBL" id="KAF2747238.1"/>
    </source>
</evidence>
<accession>A0A6A6V9E7</accession>
<name>A0A6A6V9E7_9PLEO</name>
<dbReference type="Proteomes" id="UP000799440">
    <property type="component" value="Unassembled WGS sequence"/>
</dbReference>
<organism evidence="1 2">
    <name type="scientific">Sporormia fimetaria CBS 119925</name>
    <dbReference type="NCBI Taxonomy" id="1340428"/>
    <lineage>
        <taxon>Eukaryota</taxon>
        <taxon>Fungi</taxon>
        <taxon>Dikarya</taxon>
        <taxon>Ascomycota</taxon>
        <taxon>Pezizomycotina</taxon>
        <taxon>Dothideomycetes</taxon>
        <taxon>Pleosporomycetidae</taxon>
        <taxon>Pleosporales</taxon>
        <taxon>Sporormiaceae</taxon>
        <taxon>Sporormia</taxon>
    </lineage>
</organism>
<proteinExistence type="predicted"/>